<gene>
    <name evidence="2" type="ORF">BA177_01460</name>
</gene>
<organism evidence="2 3">
    <name type="scientific">Woeseia oceani</name>
    <dbReference type="NCBI Taxonomy" id="1548547"/>
    <lineage>
        <taxon>Bacteria</taxon>
        <taxon>Pseudomonadati</taxon>
        <taxon>Pseudomonadota</taxon>
        <taxon>Gammaproteobacteria</taxon>
        <taxon>Woeseiales</taxon>
        <taxon>Woeseiaceae</taxon>
        <taxon>Woeseia</taxon>
    </lineage>
</organism>
<name>A0A193LC06_9GAMM</name>
<dbReference type="OrthoDB" id="5645374at2"/>
<evidence type="ECO:0000313" key="2">
    <source>
        <dbReference type="EMBL" id="ANO50065.1"/>
    </source>
</evidence>
<protein>
    <recommendedName>
        <fullName evidence="1">DUF4935 domain-containing protein</fullName>
    </recommendedName>
</protein>
<feature type="domain" description="DUF4935" evidence="1">
    <location>
        <begin position="10"/>
        <end position="190"/>
    </location>
</feature>
<dbReference type="STRING" id="1548547.BA177_01460"/>
<dbReference type="AlphaFoldDB" id="A0A193LC06"/>
<dbReference type="RefSeq" id="WP_068612106.1">
    <property type="nucleotide sequence ID" value="NZ_CP016268.1"/>
</dbReference>
<evidence type="ECO:0000259" key="1">
    <source>
        <dbReference type="Pfam" id="PF16289"/>
    </source>
</evidence>
<dbReference type="EMBL" id="CP016268">
    <property type="protein sequence ID" value="ANO50065.1"/>
    <property type="molecule type" value="Genomic_DNA"/>
</dbReference>
<dbReference type="Proteomes" id="UP000092695">
    <property type="component" value="Chromosome"/>
</dbReference>
<dbReference type="InterPro" id="IPR032557">
    <property type="entry name" value="DUF4935"/>
</dbReference>
<evidence type="ECO:0000313" key="3">
    <source>
        <dbReference type="Proteomes" id="UP000092695"/>
    </source>
</evidence>
<keyword evidence="3" id="KW-1185">Reference proteome</keyword>
<dbReference type="Pfam" id="PF16289">
    <property type="entry name" value="PIN_12"/>
    <property type="match status" value="1"/>
</dbReference>
<accession>A0A193LC06</accession>
<dbReference type="KEGG" id="woc:BA177_01460"/>
<proteinExistence type="predicted"/>
<sequence length="340" mass="38834">MSDAQERPVVFIDTSYLRQKAKSQAAEWNKLLRLSRDRQVDLHIPHIAIEEYRTQCRDHLVAKIEKSKGALQKLEGEWVSNPVTEKLGDPIESDIFPDSSRIEDESVRTIERLVKDNRINILMPAESHGVRVWKKYFSWTSIFCVAVPRNRDERSVRDSRRKQIPDAWIYEAAVDLANNNELLLCLCTDDGLSDRLQEHQISIFSSAESVVKIVEGDDTKVVLTEQTPEEGEVAERHPEEIAEKTPLTDRLSKIAESEWQIQRRILGYAHWFAPISKENLSDLLQEKGHAAREIENAAHRLVIAELLEDSGTHYLLKDLIIGKEAAGAVMDEVIDKIIAD</sequence>
<reference evidence="2 3" key="1">
    <citation type="submission" date="2016-06" db="EMBL/GenBank/DDBJ databases">
        <title>Complete genome sequence of a deep-branching marine Gamma Proteobacterium Woeseia oceani type strain XK5.</title>
        <authorList>
            <person name="Mu D."/>
            <person name="Du Z."/>
        </authorList>
    </citation>
    <scope>NUCLEOTIDE SEQUENCE [LARGE SCALE GENOMIC DNA]</scope>
    <source>
        <strain evidence="2 3">XK5</strain>
    </source>
</reference>